<feature type="domain" description="RING-type" evidence="6">
    <location>
        <begin position="255"/>
        <end position="297"/>
    </location>
</feature>
<dbReference type="InterPro" id="IPR001841">
    <property type="entry name" value="Znf_RING"/>
</dbReference>
<dbReference type="CDD" id="cd16448">
    <property type="entry name" value="RING-H2"/>
    <property type="match status" value="1"/>
</dbReference>
<name>A0A9W9ISC4_9EURO</name>
<dbReference type="OrthoDB" id="8062037at2759"/>
<evidence type="ECO:0000259" key="6">
    <source>
        <dbReference type="PROSITE" id="PS50089"/>
    </source>
</evidence>
<keyword evidence="3" id="KW-0862">Zinc</keyword>
<dbReference type="GO" id="GO:0061630">
    <property type="term" value="F:ubiquitin protein ligase activity"/>
    <property type="evidence" value="ECO:0007669"/>
    <property type="project" value="TreeGrafter"/>
</dbReference>
<dbReference type="EMBL" id="JAPQKO010000001">
    <property type="protein sequence ID" value="KAJ5182601.1"/>
    <property type="molecule type" value="Genomic_DNA"/>
</dbReference>
<sequence length="307" mass="33947">MDSNNDPGPGQRTPPTSESPSSADLSFSEPISSSHPPLDSPSNYFRYSTRYTLTLVDDAVVAEVHELTLLDSETQRSWCAALSLVHSNITTTQYAHSVISFLTACIQHLLVERLPEQMLSAVSSAVNIRDGQNNIMDIARLMLETFAQMIGGPTQVTEPTRRILGQLVSTFERSDLTSLDISAFVTVFTPLNSSSNSTFDVEANVDLYGDAEILADDFTDLGWTTHGVDPDAIRYLDGPDHTWIIDSDHGPDDLCTICQERMMTGQIQKRALCGHSFHRVCLWDWLLSFHGVCPNCRAPVPREDGLQ</sequence>
<dbReference type="PANTHER" id="PTHR45969:SF69">
    <property type="entry name" value="FINGER DOMAIN PROTEIN, PUTATIVE (AFU_ORTHOLOGUE AFUA_3G12190)-RELATED"/>
    <property type="match status" value="1"/>
</dbReference>
<proteinExistence type="predicted"/>
<evidence type="ECO:0000256" key="5">
    <source>
        <dbReference type="SAM" id="MobiDB-lite"/>
    </source>
</evidence>
<reference evidence="7" key="1">
    <citation type="submission" date="2022-11" db="EMBL/GenBank/DDBJ databases">
        <authorList>
            <person name="Petersen C."/>
        </authorList>
    </citation>
    <scope>NUCLEOTIDE SEQUENCE</scope>
    <source>
        <strain evidence="7">IBT 21917</strain>
    </source>
</reference>
<dbReference type="GO" id="GO:0016567">
    <property type="term" value="P:protein ubiquitination"/>
    <property type="evidence" value="ECO:0007669"/>
    <property type="project" value="TreeGrafter"/>
</dbReference>
<dbReference type="Pfam" id="PF13639">
    <property type="entry name" value="zf-RING_2"/>
    <property type="match status" value="1"/>
</dbReference>
<evidence type="ECO:0000313" key="7">
    <source>
        <dbReference type="EMBL" id="KAJ5182601.1"/>
    </source>
</evidence>
<keyword evidence="1" id="KW-0479">Metal-binding</keyword>
<dbReference type="PROSITE" id="PS50089">
    <property type="entry name" value="ZF_RING_2"/>
    <property type="match status" value="1"/>
</dbReference>
<dbReference type="SMART" id="SM00184">
    <property type="entry name" value="RING"/>
    <property type="match status" value="1"/>
</dbReference>
<dbReference type="Gene3D" id="3.30.40.10">
    <property type="entry name" value="Zinc/RING finger domain, C3HC4 (zinc finger)"/>
    <property type="match status" value="1"/>
</dbReference>
<dbReference type="Proteomes" id="UP001146351">
    <property type="component" value="Unassembled WGS sequence"/>
</dbReference>
<feature type="compositionally biased region" description="Polar residues" evidence="5">
    <location>
        <begin position="13"/>
        <end position="39"/>
    </location>
</feature>
<dbReference type="InterPro" id="IPR013083">
    <property type="entry name" value="Znf_RING/FYVE/PHD"/>
</dbReference>
<evidence type="ECO:0000313" key="8">
    <source>
        <dbReference type="Proteomes" id="UP001146351"/>
    </source>
</evidence>
<accession>A0A9W9ISC4</accession>
<evidence type="ECO:0000256" key="2">
    <source>
        <dbReference type="ARBA" id="ARBA00022771"/>
    </source>
</evidence>
<dbReference type="GO" id="GO:0008270">
    <property type="term" value="F:zinc ion binding"/>
    <property type="evidence" value="ECO:0007669"/>
    <property type="project" value="UniProtKB-KW"/>
</dbReference>
<keyword evidence="8" id="KW-1185">Reference proteome</keyword>
<evidence type="ECO:0000256" key="1">
    <source>
        <dbReference type="ARBA" id="ARBA00022723"/>
    </source>
</evidence>
<comment type="caution">
    <text evidence="7">The sequence shown here is derived from an EMBL/GenBank/DDBJ whole genome shotgun (WGS) entry which is preliminary data.</text>
</comment>
<dbReference type="AlphaFoldDB" id="A0A9W9ISC4"/>
<organism evidence="7 8">
    <name type="scientific">Penicillium capsulatum</name>
    <dbReference type="NCBI Taxonomy" id="69766"/>
    <lineage>
        <taxon>Eukaryota</taxon>
        <taxon>Fungi</taxon>
        <taxon>Dikarya</taxon>
        <taxon>Ascomycota</taxon>
        <taxon>Pezizomycotina</taxon>
        <taxon>Eurotiomycetes</taxon>
        <taxon>Eurotiomycetidae</taxon>
        <taxon>Eurotiales</taxon>
        <taxon>Aspergillaceae</taxon>
        <taxon>Penicillium</taxon>
    </lineage>
</organism>
<reference evidence="7" key="2">
    <citation type="journal article" date="2023" name="IMA Fungus">
        <title>Comparative genomic study of the Penicillium genus elucidates a diverse pangenome and 15 lateral gene transfer events.</title>
        <authorList>
            <person name="Petersen C."/>
            <person name="Sorensen T."/>
            <person name="Nielsen M.R."/>
            <person name="Sondergaard T.E."/>
            <person name="Sorensen J.L."/>
            <person name="Fitzpatrick D.A."/>
            <person name="Frisvad J.C."/>
            <person name="Nielsen K.L."/>
        </authorList>
    </citation>
    <scope>NUCLEOTIDE SEQUENCE</scope>
    <source>
        <strain evidence="7">IBT 21917</strain>
    </source>
</reference>
<evidence type="ECO:0000256" key="3">
    <source>
        <dbReference type="ARBA" id="ARBA00022833"/>
    </source>
</evidence>
<dbReference type="PANTHER" id="PTHR45969">
    <property type="entry name" value="RING ZINC FINGER PROTEIN-RELATED"/>
    <property type="match status" value="1"/>
</dbReference>
<gene>
    <name evidence="7" type="ORF">N7492_000217</name>
</gene>
<dbReference type="SUPFAM" id="SSF57850">
    <property type="entry name" value="RING/U-box"/>
    <property type="match status" value="1"/>
</dbReference>
<evidence type="ECO:0000256" key="4">
    <source>
        <dbReference type="PROSITE-ProRule" id="PRU00175"/>
    </source>
</evidence>
<keyword evidence="2 4" id="KW-0863">Zinc-finger</keyword>
<protein>
    <recommendedName>
        <fullName evidence="6">RING-type domain-containing protein</fullName>
    </recommendedName>
</protein>
<feature type="region of interest" description="Disordered" evidence="5">
    <location>
        <begin position="1"/>
        <end position="39"/>
    </location>
</feature>